<proteinExistence type="predicted"/>
<dbReference type="PANTHER" id="PTHR18881:SF2">
    <property type="entry name" value="POLYAMINE-MODULATED FACTOR 1-BINDING PROTEIN 1"/>
    <property type="match status" value="1"/>
</dbReference>
<dbReference type="Proteomes" id="UP000694392">
    <property type="component" value="Unplaced"/>
</dbReference>
<evidence type="ECO:0000256" key="1">
    <source>
        <dbReference type="SAM" id="Coils"/>
    </source>
</evidence>
<evidence type="ECO:0000313" key="3">
    <source>
        <dbReference type="Proteomes" id="UP000694392"/>
    </source>
</evidence>
<sequence>DTLQNKINLLRQKCVASSNEVEALRASLGAARSDSCRLHQESELVVTNVNQWVREQRQANEKLGQKIREQIKHIAQLTGEKDYLQGAVRQLQQENKHLKKEADKQRIEWERLKVLQGSDWVTQTLLSPPRPELREEE</sequence>
<keyword evidence="1" id="KW-0175">Coiled coil</keyword>
<dbReference type="InterPro" id="IPR037391">
    <property type="entry name" value="PMF1-bd"/>
</dbReference>
<evidence type="ECO:0008006" key="4">
    <source>
        <dbReference type="Google" id="ProtNLM"/>
    </source>
</evidence>
<name>A0A8D0GJL8_SPHPU</name>
<dbReference type="GO" id="GO:0007283">
    <property type="term" value="P:spermatogenesis"/>
    <property type="evidence" value="ECO:0007669"/>
    <property type="project" value="TreeGrafter"/>
</dbReference>
<dbReference type="GeneTree" id="ENSGT00390000012700"/>
<reference evidence="2" key="2">
    <citation type="submission" date="2025-09" db="UniProtKB">
        <authorList>
            <consortium name="Ensembl"/>
        </authorList>
    </citation>
    <scope>IDENTIFICATION</scope>
</reference>
<keyword evidence="3" id="KW-1185">Reference proteome</keyword>
<dbReference type="AlphaFoldDB" id="A0A8D0GJL8"/>
<protein>
    <recommendedName>
        <fullName evidence="4">Polyamine-modulated factor 1-binding protein 1</fullName>
    </recommendedName>
</protein>
<feature type="coiled-coil region" evidence="1">
    <location>
        <begin position="74"/>
        <end position="108"/>
    </location>
</feature>
<accession>A0A8D0GJL8</accession>
<dbReference type="Ensembl" id="ENSSPUT00000007554.1">
    <property type="protein sequence ID" value="ENSSPUP00000007088.1"/>
    <property type="gene ID" value="ENSSPUG00000005493.1"/>
</dbReference>
<dbReference type="PANTHER" id="PTHR18881">
    <property type="entry name" value="POLYAMINE-MODULATED FACTOR 1-BINDING PROTEIN 1-RELATED"/>
    <property type="match status" value="1"/>
</dbReference>
<organism evidence="2 3">
    <name type="scientific">Sphenodon punctatus</name>
    <name type="common">Tuatara</name>
    <name type="synonym">Hatteria punctata</name>
    <dbReference type="NCBI Taxonomy" id="8508"/>
    <lineage>
        <taxon>Eukaryota</taxon>
        <taxon>Metazoa</taxon>
        <taxon>Chordata</taxon>
        <taxon>Craniata</taxon>
        <taxon>Vertebrata</taxon>
        <taxon>Euteleostomi</taxon>
        <taxon>Lepidosauria</taxon>
        <taxon>Sphenodontia</taxon>
        <taxon>Sphenodontidae</taxon>
        <taxon>Sphenodon</taxon>
    </lineage>
</organism>
<evidence type="ECO:0000313" key="2">
    <source>
        <dbReference type="Ensembl" id="ENSSPUP00000007088.1"/>
    </source>
</evidence>
<reference evidence="2" key="1">
    <citation type="submission" date="2025-08" db="UniProtKB">
        <authorList>
            <consortium name="Ensembl"/>
        </authorList>
    </citation>
    <scope>IDENTIFICATION</scope>
</reference>